<feature type="transmembrane region" description="Helical" evidence="8">
    <location>
        <begin position="204"/>
        <end position="224"/>
    </location>
</feature>
<dbReference type="Pfam" id="PF02535">
    <property type="entry name" value="Zip"/>
    <property type="match status" value="1"/>
</dbReference>
<evidence type="ECO:0000313" key="9">
    <source>
        <dbReference type="EMBL" id="MBZ2166275.1"/>
    </source>
</evidence>
<accession>A0A8T5V3N7</accession>
<keyword evidence="5" id="KW-0862">Zinc</keyword>
<feature type="transmembrane region" description="Helical" evidence="8">
    <location>
        <begin position="35"/>
        <end position="56"/>
    </location>
</feature>
<dbReference type="EMBL" id="JAIOUQ010000009">
    <property type="protein sequence ID" value="MBZ2166275.1"/>
    <property type="molecule type" value="Genomic_DNA"/>
</dbReference>
<sequence length="249" mass="26004">MFSTMFQAGLWGFVGGLALLIGAVAGYYIKIRKRIIGSIMAFGAGVLIAAACFELLEQAFEWGGYDSTILGFVAGVVIFTLVDLYLSRTGAKHRKTADKSVVGDYDENGPAIAAGALLDGIPESVAIGLTMISGGAVGIATVVAVFISNIPEGLSSSVGMKSMGWSKKTIFGLWFLIAIITGLSSLAGYSVFSQFPPDVNAATLALAAGALLTMIADTMIPEAFRDTHEFTGLMMAFGFLIAFVLSKLA</sequence>
<comment type="similarity">
    <text evidence="2">Belongs to the ZIP transporter (TC 2.A.5) family.</text>
</comment>
<name>A0A8T5V3N7_9EURY</name>
<dbReference type="Proteomes" id="UP000825933">
    <property type="component" value="Unassembled WGS sequence"/>
</dbReference>
<feature type="transmembrane region" description="Helical" evidence="8">
    <location>
        <begin position="230"/>
        <end position="248"/>
    </location>
</feature>
<dbReference type="InterPro" id="IPR003689">
    <property type="entry name" value="ZIP"/>
</dbReference>
<dbReference type="GO" id="GO:0005385">
    <property type="term" value="F:zinc ion transmembrane transporter activity"/>
    <property type="evidence" value="ECO:0007669"/>
    <property type="project" value="TreeGrafter"/>
</dbReference>
<organism evidence="9 10">
    <name type="scientific">Methanobacterium spitsbergense</name>
    <dbReference type="NCBI Taxonomy" id="2874285"/>
    <lineage>
        <taxon>Archaea</taxon>
        <taxon>Methanobacteriati</taxon>
        <taxon>Methanobacteriota</taxon>
        <taxon>Methanomada group</taxon>
        <taxon>Methanobacteria</taxon>
        <taxon>Methanobacteriales</taxon>
        <taxon>Methanobacteriaceae</taxon>
        <taxon>Methanobacterium</taxon>
    </lineage>
</organism>
<dbReference type="PANTHER" id="PTHR11040:SF211">
    <property type="entry name" value="ZINC TRANSPORTER ZIP11"/>
    <property type="match status" value="1"/>
</dbReference>
<evidence type="ECO:0000256" key="8">
    <source>
        <dbReference type="SAM" id="Phobius"/>
    </source>
</evidence>
<feature type="transmembrane region" description="Helical" evidence="8">
    <location>
        <begin position="6"/>
        <end position="28"/>
    </location>
</feature>
<evidence type="ECO:0000256" key="6">
    <source>
        <dbReference type="ARBA" id="ARBA00022989"/>
    </source>
</evidence>
<reference evidence="10" key="1">
    <citation type="journal article" date="2022" name="Microbiol. Resour. Announc.">
        <title>Draft Genome Sequence of a Methanogenic Archaeon from West Spitsbergen Permafrost.</title>
        <authorList>
            <person name="Trubitsyn V."/>
            <person name="Rivkina E."/>
            <person name="Shcherbakova V."/>
        </authorList>
    </citation>
    <scope>NUCLEOTIDE SEQUENCE [LARGE SCALE GENOMIC DNA]</scope>
    <source>
        <strain evidence="10">VT</strain>
    </source>
</reference>
<evidence type="ECO:0000256" key="3">
    <source>
        <dbReference type="ARBA" id="ARBA00022475"/>
    </source>
</evidence>
<protein>
    <submittedName>
        <fullName evidence="9">ZIP family zinc transporter</fullName>
    </submittedName>
</protein>
<dbReference type="GO" id="GO:0005886">
    <property type="term" value="C:plasma membrane"/>
    <property type="evidence" value="ECO:0007669"/>
    <property type="project" value="UniProtKB-SubCell"/>
</dbReference>
<dbReference type="PANTHER" id="PTHR11040">
    <property type="entry name" value="ZINC/IRON TRANSPORTER"/>
    <property type="match status" value="1"/>
</dbReference>
<feature type="transmembrane region" description="Helical" evidence="8">
    <location>
        <begin position="125"/>
        <end position="150"/>
    </location>
</feature>
<keyword evidence="10" id="KW-1185">Reference proteome</keyword>
<proteinExistence type="inferred from homology"/>
<evidence type="ECO:0000256" key="1">
    <source>
        <dbReference type="ARBA" id="ARBA00004651"/>
    </source>
</evidence>
<evidence type="ECO:0000256" key="2">
    <source>
        <dbReference type="ARBA" id="ARBA00006939"/>
    </source>
</evidence>
<evidence type="ECO:0000313" key="10">
    <source>
        <dbReference type="Proteomes" id="UP000825933"/>
    </source>
</evidence>
<dbReference type="RefSeq" id="WP_223791815.1">
    <property type="nucleotide sequence ID" value="NZ_JAIOUQ010000009.1"/>
</dbReference>
<feature type="transmembrane region" description="Helical" evidence="8">
    <location>
        <begin position="68"/>
        <end position="86"/>
    </location>
</feature>
<gene>
    <name evidence="9" type="ORF">K8N75_09520</name>
</gene>
<evidence type="ECO:0000256" key="7">
    <source>
        <dbReference type="ARBA" id="ARBA00023136"/>
    </source>
</evidence>
<evidence type="ECO:0000256" key="5">
    <source>
        <dbReference type="ARBA" id="ARBA00022833"/>
    </source>
</evidence>
<dbReference type="AlphaFoldDB" id="A0A8T5V3N7"/>
<evidence type="ECO:0000256" key="4">
    <source>
        <dbReference type="ARBA" id="ARBA00022692"/>
    </source>
</evidence>
<comment type="caution">
    <text evidence="9">The sequence shown here is derived from an EMBL/GenBank/DDBJ whole genome shotgun (WGS) entry which is preliminary data.</text>
</comment>
<keyword evidence="4 8" id="KW-0812">Transmembrane</keyword>
<feature type="transmembrane region" description="Helical" evidence="8">
    <location>
        <begin position="170"/>
        <end position="192"/>
    </location>
</feature>
<keyword evidence="6 8" id="KW-1133">Transmembrane helix</keyword>
<comment type="subcellular location">
    <subcellularLocation>
        <location evidence="1">Cell membrane</location>
        <topology evidence="1">Multi-pass membrane protein</topology>
    </subcellularLocation>
</comment>
<keyword evidence="7 8" id="KW-0472">Membrane</keyword>
<keyword evidence="3" id="KW-1003">Cell membrane</keyword>